<proteinExistence type="inferred from homology"/>
<dbReference type="GO" id="GO:0016020">
    <property type="term" value="C:membrane"/>
    <property type="evidence" value="ECO:0007669"/>
    <property type="project" value="UniProtKB-SubCell"/>
</dbReference>
<feature type="transmembrane region" description="Helical" evidence="7">
    <location>
        <begin position="286"/>
        <end position="307"/>
    </location>
</feature>
<evidence type="ECO:0000256" key="7">
    <source>
        <dbReference type="SAM" id="Phobius"/>
    </source>
</evidence>
<comment type="subcellular location">
    <subcellularLocation>
        <location evidence="1">Membrane</location>
        <topology evidence="1">Multi-pass membrane protein</topology>
    </subcellularLocation>
</comment>
<evidence type="ECO:0000259" key="8">
    <source>
        <dbReference type="Pfam" id="PF02397"/>
    </source>
</evidence>
<evidence type="ECO:0000256" key="3">
    <source>
        <dbReference type="ARBA" id="ARBA00022679"/>
    </source>
</evidence>
<feature type="transmembrane region" description="Helical" evidence="7">
    <location>
        <begin position="12"/>
        <end position="32"/>
    </location>
</feature>
<dbReference type="Pfam" id="PF13727">
    <property type="entry name" value="CoA_binding_3"/>
    <property type="match status" value="1"/>
</dbReference>
<keyword evidence="10" id="KW-1185">Reference proteome</keyword>
<dbReference type="InterPro" id="IPR017475">
    <property type="entry name" value="EPS_sugar_tfrase"/>
</dbReference>
<comment type="caution">
    <text evidence="9">The sequence shown here is derived from an EMBL/GenBank/DDBJ whole genome shotgun (WGS) entry which is preliminary data.</text>
</comment>
<evidence type="ECO:0000256" key="5">
    <source>
        <dbReference type="ARBA" id="ARBA00022989"/>
    </source>
</evidence>
<evidence type="ECO:0000256" key="4">
    <source>
        <dbReference type="ARBA" id="ARBA00022692"/>
    </source>
</evidence>
<evidence type="ECO:0000256" key="6">
    <source>
        <dbReference type="ARBA" id="ARBA00023136"/>
    </source>
</evidence>
<keyword evidence="6 7" id="KW-0472">Membrane</keyword>
<keyword evidence="3 9" id="KW-0808">Transferase</keyword>
<dbReference type="InterPro" id="IPR003362">
    <property type="entry name" value="Bact_transf"/>
</dbReference>
<feature type="transmembrane region" description="Helical" evidence="7">
    <location>
        <begin position="83"/>
        <end position="101"/>
    </location>
</feature>
<sequence length="463" mass="53008">MMRPGKKAICLAEIFTDFLVFSLAVVVAYFLYGHLLDNPLPGGLVAYCQLGLFSGFVGTLTFYFIGLYRHQASMMNLLETRKIIKTTLLLFLLLILYTFFARAEYSRITLCLALILALPLLLFGRFIFFKFNQYLYLQGVNVRRVLIYGAGSAGRLLFQSILNTPKLGYEPVGFFDPDGSKERIRELCPEGTDSILLLTCSEQCVQAIEEHKIQDIFLSSQMNGEELYTLLAFCRDRQVAFHIVPYLQPLFTEKVELSSINGIPLVSFKEQTIEVVENWLRRGVDLVLSVLFLLITAPFTLCMALLIKLDSQGPVFFRQTRIGKDGAPFTIYKFRTMYTDAPVFHNSPSESTDSRITRAGRFLRKTSLDELPQFLNVLEGTMSLVGPRPEMEFIVKNVYNDLYRQRLRVKPGITGIWQISADRTREIHEDISYDLFYIANRSLLLDMLILIRTVPALFMMKTH</sequence>
<name>A0A444JE94_9BACT</name>
<evidence type="ECO:0000256" key="1">
    <source>
        <dbReference type="ARBA" id="ARBA00004141"/>
    </source>
</evidence>
<dbReference type="PANTHER" id="PTHR30576:SF0">
    <property type="entry name" value="UNDECAPRENYL-PHOSPHATE N-ACETYLGALACTOSAMINYL 1-PHOSPHATE TRANSFERASE-RELATED"/>
    <property type="match status" value="1"/>
</dbReference>
<feature type="transmembrane region" description="Helical" evidence="7">
    <location>
        <begin position="44"/>
        <end position="63"/>
    </location>
</feature>
<evidence type="ECO:0000313" key="10">
    <source>
        <dbReference type="Proteomes" id="UP000288892"/>
    </source>
</evidence>
<dbReference type="NCBIfam" id="TIGR03025">
    <property type="entry name" value="EPS_sugtrans"/>
    <property type="match status" value="1"/>
</dbReference>
<dbReference type="AlphaFoldDB" id="A0A444JE94"/>
<evidence type="ECO:0000313" key="9">
    <source>
        <dbReference type="EMBL" id="RWX51420.1"/>
    </source>
</evidence>
<dbReference type="Pfam" id="PF02397">
    <property type="entry name" value="Bac_transf"/>
    <property type="match status" value="1"/>
</dbReference>
<keyword evidence="5 7" id="KW-1133">Transmembrane helix</keyword>
<dbReference type="Proteomes" id="UP000288892">
    <property type="component" value="Unassembled WGS sequence"/>
</dbReference>
<organism evidence="9 10">
    <name type="scientific">Candidatus Electrothrix marina</name>
    <dbReference type="NCBI Taxonomy" id="1859130"/>
    <lineage>
        <taxon>Bacteria</taxon>
        <taxon>Pseudomonadati</taxon>
        <taxon>Thermodesulfobacteriota</taxon>
        <taxon>Desulfobulbia</taxon>
        <taxon>Desulfobulbales</taxon>
        <taxon>Desulfobulbaceae</taxon>
        <taxon>Candidatus Electrothrix</taxon>
    </lineage>
</organism>
<feature type="domain" description="Bacterial sugar transferase" evidence="8">
    <location>
        <begin position="282"/>
        <end position="458"/>
    </location>
</feature>
<evidence type="ECO:0000256" key="2">
    <source>
        <dbReference type="ARBA" id="ARBA00006464"/>
    </source>
</evidence>
<comment type="similarity">
    <text evidence="2">Belongs to the bacterial sugar transferase family.</text>
</comment>
<protein>
    <submittedName>
        <fullName evidence="9">Exopolysaccharide biosynthesis polyprenyl glycosylphosphotransferase</fullName>
    </submittedName>
</protein>
<accession>A0A444JE94</accession>
<keyword evidence="4 7" id="KW-0812">Transmembrane</keyword>
<dbReference type="PANTHER" id="PTHR30576">
    <property type="entry name" value="COLANIC BIOSYNTHESIS UDP-GLUCOSE LIPID CARRIER TRANSFERASE"/>
    <property type="match status" value="1"/>
</dbReference>
<dbReference type="EMBL" id="MTKS01000140">
    <property type="protein sequence ID" value="RWX51420.1"/>
    <property type="molecule type" value="Genomic_DNA"/>
</dbReference>
<reference evidence="9 10" key="1">
    <citation type="submission" date="2017-01" db="EMBL/GenBank/DDBJ databases">
        <title>The cable genome- insights into the physiology and evolution of filamentous bacteria capable of sulfide oxidation via long distance electron transfer.</title>
        <authorList>
            <person name="Schreiber L."/>
            <person name="Bjerg J.T."/>
            <person name="Boggild A."/>
            <person name="Van De Vossenberg J."/>
            <person name="Meysman F."/>
            <person name="Nielsen L.P."/>
            <person name="Schramm A."/>
            <person name="Kjeldsen K.U."/>
        </authorList>
    </citation>
    <scope>NUCLEOTIDE SEQUENCE [LARGE SCALE GENOMIC DNA]</scope>
    <source>
        <strain evidence="9">A5</strain>
    </source>
</reference>
<gene>
    <name evidence="9" type="ORF">VU01_11405</name>
</gene>
<dbReference type="GO" id="GO:0016780">
    <property type="term" value="F:phosphotransferase activity, for other substituted phosphate groups"/>
    <property type="evidence" value="ECO:0007669"/>
    <property type="project" value="TreeGrafter"/>
</dbReference>
<dbReference type="Gene3D" id="3.40.50.720">
    <property type="entry name" value="NAD(P)-binding Rossmann-like Domain"/>
    <property type="match status" value="1"/>
</dbReference>
<feature type="transmembrane region" description="Helical" evidence="7">
    <location>
        <begin position="107"/>
        <end position="128"/>
    </location>
</feature>